<proteinExistence type="predicted"/>
<gene>
    <name evidence="1" type="ORF">LCGC14_1189620</name>
</gene>
<organism evidence="1">
    <name type="scientific">marine sediment metagenome</name>
    <dbReference type="NCBI Taxonomy" id="412755"/>
    <lineage>
        <taxon>unclassified sequences</taxon>
        <taxon>metagenomes</taxon>
        <taxon>ecological metagenomes</taxon>
    </lineage>
</organism>
<sequence length="67" mass="8124">MKIQVGGIYKVFYNENNINNIPKLYVLAIVDDHMVVIKFWTKRQRWVYRIVHKSYFDGTFINQISKE</sequence>
<dbReference type="EMBL" id="LAZR01006026">
    <property type="protein sequence ID" value="KKM95286.1"/>
    <property type="molecule type" value="Genomic_DNA"/>
</dbReference>
<protein>
    <submittedName>
        <fullName evidence="1">Uncharacterized protein</fullName>
    </submittedName>
</protein>
<evidence type="ECO:0000313" key="1">
    <source>
        <dbReference type="EMBL" id="KKM95286.1"/>
    </source>
</evidence>
<name>A0A0F9M7J5_9ZZZZ</name>
<reference evidence="1" key="1">
    <citation type="journal article" date="2015" name="Nature">
        <title>Complex archaea that bridge the gap between prokaryotes and eukaryotes.</title>
        <authorList>
            <person name="Spang A."/>
            <person name="Saw J.H."/>
            <person name="Jorgensen S.L."/>
            <person name="Zaremba-Niedzwiedzka K."/>
            <person name="Martijn J."/>
            <person name="Lind A.E."/>
            <person name="van Eijk R."/>
            <person name="Schleper C."/>
            <person name="Guy L."/>
            <person name="Ettema T.J."/>
        </authorList>
    </citation>
    <scope>NUCLEOTIDE SEQUENCE</scope>
</reference>
<comment type="caution">
    <text evidence="1">The sequence shown here is derived from an EMBL/GenBank/DDBJ whole genome shotgun (WGS) entry which is preliminary data.</text>
</comment>
<accession>A0A0F9M7J5</accession>
<dbReference type="AlphaFoldDB" id="A0A0F9M7J5"/>